<evidence type="ECO:0000313" key="1">
    <source>
        <dbReference type="EMBL" id="GAG41563.1"/>
    </source>
</evidence>
<protein>
    <submittedName>
        <fullName evidence="1">Uncharacterized protein</fullName>
    </submittedName>
</protein>
<dbReference type="AlphaFoldDB" id="X0XYC0"/>
<gene>
    <name evidence="1" type="ORF">S01H1_66166</name>
</gene>
<reference evidence="1" key="1">
    <citation type="journal article" date="2014" name="Front. Microbiol.">
        <title>High frequency of phylogenetically diverse reductive dehalogenase-homologous genes in deep subseafloor sedimentary metagenomes.</title>
        <authorList>
            <person name="Kawai M."/>
            <person name="Futagami T."/>
            <person name="Toyoda A."/>
            <person name="Takaki Y."/>
            <person name="Nishi S."/>
            <person name="Hori S."/>
            <person name="Arai W."/>
            <person name="Tsubouchi T."/>
            <person name="Morono Y."/>
            <person name="Uchiyama I."/>
            <person name="Ito T."/>
            <person name="Fujiyama A."/>
            <person name="Inagaki F."/>
            <person name="Takami H."/>
        </authorList>
    </citation>
    <scope>NUCLEOTIDE SEQUENCE</scope>
    <source>
        <strain evidence="1">Expedition CK06-06</strain>
    </source>
</reference>
<proteinExistence type="predicted"/>
<accession>X0XYC0</accession>
<organism evidence="1">
    <name type="scientific">marine sediment metagenome</name>
    <dbReference type="NCBI Taxonomy" id="412755"/>
    <lineage>
        <taxon>unclassified sequences</taxon>
        <taxon>metagenomes</taxon>
        <taxon>ecological metagenomes</taxon>
    </lineage>
</organism>
<comment type="caution">
    <text evidence="1">The sequence shown here is derived from an EMBL/GenBank/DDBJ whole genome shotgun (WGS) entry which is preliminary data.</text>
</comment>
<dbReference type="EMBL" id="BARS01043736">
    <property type="protein sequence ID" value="GAG41563.1"/>
    <property type="molecule type" value="Genomic_DNA"/>
</dbReference>
<sequence>MKKYEVYGVTTASISLGAYEADTKEDAINQACQDEDKLYISLCHYCASKIDVGEIDKFVAREVK</sequence>
<name>X0XYC0_9ZZZZ</name>